<comment type="caution">
    <text evidence="8">The sequence shown here is derived from an EMBL/GenBank/DDBJ whole genome shotgun (WGS) entry which is preliminary data.</text>
</comment>
<organism evidence="8 9">
    <name type="scientific">Oecophyllibacter saccharovorans</name>
    <dbReference type="NCBI Taxonomy" id="2558360"/>
    <lineage>
        <taxon>Bacteria</taxon>
        <taxon>Pseudomonadati</taxon>
        <taxon>Pseudomonadota</taxon>
        <taxon>Alphaproteobacteria</taxon>
        <taxon>Acetobacterales</taxon>
        <taxon>Acetobacteraceae</taxon>
        <taxon>Oecophyllibacter</taxon>
    </lineage>
</organism>
<dbReference type="NCBIfam" id="TIGR00043">
    <property type="entry name" value="rRNA maturation RNase YbeY"/>
    <property type="match status" value="1"/>
</dbReference>
<reference evidence="8 9" key="1">
    <citation type="submission" date="2019-03" db="EMBL/GenBank/DDBJ databases">
        <title>The complete genome sequence of Neokomagataea sp. Jb2 NBRC113641.</title>
        <authorList>
            <person name="Chua K.-O."/>
            <person name="Chan K.-G."/>
            <person name="See-Too W.-S."/>
        </authorList>
    </citation>
    <scope>NUCLEOTIDE SEQUENCE [LARGE SCALE GENOMIC DNA]</scope>
    <source>
        <strain evidence="8 9">Jb2</strain>
    </source>
</reference>
<dbReference type="AlphaFoldDB" id="A0A506US21"/>
<dbReference type="Proteomes" id="UP000315037">
    <property type="component" value="Unassembled WGS sequence"/>
</dbReference>
<keyword evidence="4 7" id="KW-0255">Endonuclease</keyword>
<keyword evidence="3 7" id="KW-0479">Metal-binding</keyword>
<dbReference type="GO" id="GO:0008270">
    <property type="term" value="F:zinc ion binding"/>
    <property type="evidence" value="ECO:0007669"/>
    <property type="project" value="UniProtKB-UniRule"/>
</dbReference>
<evidence type="ECO:0000256" key="7">
    <source>
        <dbReference type="HAMAP-Rule" id="MF_00009"/>
    </source>
</evidence>
<dbReference type="PANTHER" id="PTHR46986:SF1">
    <property type="entry name" value="ENDORIBONUCLEASE YBEY, CHLOROPLASTIC"/>
    <property type="match status" value="1"/>
</dbReference>
<keyword evidence="7" id="KW-0690">Ribosome biogenesis</keyword>
<keyword evidence="9" id="KW-1185">Reference proteome</keyword>
<gene>
    <name evidence="7 8" type="primary">ybeY</name>
    <name evidence="8" type="ORF">E3202_01660</name>
</gene>
<accession>A0A506US21</accession>
<evidence type="ECO:0000256" key="1">
    <source>
        <dbReference type="ARBA" id="ARBA00010875"/>
    </source>
</evidence>
<dbReference type="SUPFAM" id="SSF55486">
    <property type="entry name" value="Metalloproteases ('zincins'), catalytic domain"/>
    <property type="match status" value="1"/>
</dbReference>
<feature type="binding site" evidence="7">
    <location>
        <position position="129"/>
    </location>
    <ligand>
        <name>Zn(2+)</name>
        <dbReference type="ChEBI" id="CHEBI:29105"/>
        <note>catalytic</note>
    </ligand>
</feature>
<evidence type="ECO:0000256" key="2">
    <source>
        <dbReference type="ARBA" id="ARBA00022722"/>
    </source>
</evidence>
<evidence type="ECO:0000313" key="8">
    <source>
        <dbReference type="EMBL" id="TPW36155.1"/>
    </source>
</evidence>
<name>A0A506US21_9PROT</name>
<dbReference type="InterPro" id="IPR002036">
    <property type="entry name" value="YbeY"/>
</dbReference>
<dbReference type="Gene3D" id="3.40.390.30">
    <property type="entry name" value="Metalloproteases ('zincins'), catalytic domain"/>
    <property type="match status" value="1"/>
</dbReference>
<evidence type="ECO:0000256" key="3">
    <source>
        <dbReference type="ARBA" id="ARBA00022723"/>
    </source>
</evidence>
<dbReference type="InterPro" id="IPR020549">
    <property type="entry name" value="YbeY_CS"/>
</dbReference>
<feature type="binding site" evidence="7">
    <location>
        <position position="125"/>
    </location>
    <ligand>
        <name>Zn(2+)</name>
        <dbReference type="ChEBI" id="CHEBI:29105"/>
        <note>catalytic</note>
    </ligand>
</feature>
<dbReference type="GO" id="GO:0004222">
    <property type="term" value="F:metalloendopeptidase activity"/>
    <property type="evidence" value="ECO:0007669"/>
    <property type="project" value="InterPro"/>
</dbReference>
<dbReference type="Pfam" id="PF02130">
    <property type="entry name" value="YbeY"/>
    <property type="match status" value="1"/>
</dbReference>
<feature type="binding site" evidence="7">
    <location>
        <position position="135"/>
    </location>
    <ligand>
        <name>Zn(2+)</name>
        <dbReference type="ChEBI" id="CHEBI:29105"/>
        <note>catalytic</note>
    </ligand>
</feature>
<proteinExistence type="inferred from homology"/>
<comment type="subcellular location">
    <subcellularLocation>
        <location evidence="7">Cytoplasm</location>
    </subcellularLocation>
</comment>
<keyword evidence="7" id="KW-0963">Cytoplasm</keyword>
<keyword evidence="5 7" id="KW-0378">Hydrolase</keyword>
<dbReference type="PROSITE" id="PS01306">
    <property type="entry name" value="UPF0054"/>
    <property type="match status" value="1"/>
</dbReference>
<dbReference type="InterPro" id="IPR023091">
    <property type="entry name" value="MetalPrtase_cat_dom_sf_prd"/>
</dbReference>
<comment type="similarity">
    <text evidence="1 7">Belongs to the endoribonuclease YbeY family.</text>
</comment>
<dbReference type="GO" id="GO:0004521">
    <property type="term" value="F:RNA endonuclease activity"/>
    <property type="evidence" value="ECO:0007669"/>
    <property type="project" value="UniProtKB-UniRule"/>
</dbReference>
<evidence type="ECO:0000256" key="4">
    <source>
        <dbReference type="ARBA" id="ARBA00022759"/>
    </source>
</evidence>
<evidence type="ECO:0000256" key="6">
    <source>
        <dbReference type="ARBA" id="ARBA00022833"/>
    </source>
</evidence>
<protein>
    <recommendedName>
        <fullName evidence="7">Endoribonuclease YbeY</fullName>
        <ecNumber evidence="7">3.1.-.-</ecNumber>
    </recommendedName>
</protein>
<dbReference type="EMBL" id="SORZ01000001">
    <property type="protein sequence ID" value="TPW36155.1"/>
    <property type="molecule type" value="Genomic_DNA"/>
</dbReference>
<keyword evidence="7" id="KW-0698">rRNA processing</keyword>
<keyword evidence="6 7" id="KW-0862">Zinc</keyword>
<evidence type="ECO:0000313" key="9">
    <source>
        <dbReference type="Proteomes" id="UP000315037"/>
    </source>
</evidence>
<dbReference type="GO" id="GO:0005737">
    <property type="term" value="C:cytoplasm"/>
    <property type="evidence" value="ECO:0007669"/>
    <property type="project" value="UniProtKB-SubCell"/>
</dbReference>
<dbReference type="GO" id="GO:0006364">
    <property type="term" value="P:rRNA processing"/>
    <property type="evidence" value="ECO:0007669"/>
    <property type="project" value="UniProtKB-UniRule"/>
</dbReference>
<dbReference type="PANTHER" id="PTHR46986">
    <property type="entry name" value="ENDORIBONUCLEASE YBEY, CHLOROPLASTIC"/>
    <property type="match status" value="1"/>
</dbReference>
<keyword evidence="2 7" id="KW-0540">Nuclease</keyword>
<comment type="cofactor">
    <cofactor evidence="7">
        <name>Zn(2+)</name>
        <dbReference type="ChEBI" id="CHEBI:29105"/>
    </cofactor>
    <text evidence="7">Binds 1 zinc ion.</text>
</comment>
<sequence>MPGGPAIEERHPETPILVEAPGWRRQINDLEKLVNRTAAATLRHGRVAQALSAGPAPTVTFSDDRRIRRLNGRFRGRHKPTNVLTFEPPAPFMGGDIILALETVQREAQGVGRPLRAHLSHLLVHGLLHLAGHDHHHPGEARRMETLETRIMRALGFADPWKQVNRRRP</sequence>
<dbReference type="EC" id="3.1.-.-" evidence="7"/>
<evidence type="ECO:0000256" key="5">
    <source>
        <dbReference type="ARBA" id="ARBA00022801"/>
    </source>
</evidence>
<dbReference type="HAMAP" id="MF_00009">
    <property type="entry name" value="Endoribonucl_YbeY"/>
    <property type="match status" value="1"/>
</dbReference>
<comment type="function">
    <text evidence="7">Single strand-specific metallo-endoribonuclease involved in late-stage 70S ribosome quality control and in maturation of the 3' terminus of the 16S rRNA.</text>
</comment>